<evidence type="ECO:0000313" key="4">
    <source>
        <dbReference type="Proteomes" id="UP000547528"/>
    </source>
</evidence>
<dbReference type="EMBL" id="JACIBT010000007">
    <property type="protein sequence ID" value="MBB3668115.1"/>
    <property type="molecule type" value="Genomic_DNA"/>
</dbReference>
<reference evidence="2 4" key="1">
    <citation type="submission" date="2020-08" db="EMBL/GenBank/DDBJ databases">
        <title>Sequencing the genomes of 1000 actinobacteria strains.</title>
        <authorList>
            <person name="Klenk H.-P."/>
        </authorList>
    </citation>
    <scope>NUCLEOTIDE SEQUENCE [LARGE SCALE GENOMIC DNA]</scope>
    <source>
        <strain evidence="2 4">DSM 28238</strain>
    </source>
</reference>
<dbReference type="AlphaFoldDB" id="A0A7W5TUS2"/>
<keyword evidence="1" id="KW-0812">Transmembrane</keyword>
<dbReference type="RefSeq" id="WP_183358523.1">
    <property type="nucleotide sequence ID" value="NZ_BAABKR010000001.1"/>
</dbReference>
<name>A0A7W5TUS2_9MICC</name>
<keyword evidence="1" id="KW-1133">Transmembrane helix</keyword>
<dbReference type="Proteomes" id="UP000547528">
    <property type="component" value="Unassembled WGS sequence"/>
</dbReference>
<keyword evidence="4" id="KW-1185">Reference proteome</keyword>
<organism evidence="2 4">
    <name type="scientific">Garicola koreensis</name>
    <dbReference type="NCBI Taxonomy" id="1262554"/>
    <lineage>
        <taxon>Bacteria</taxon>
        <taxon>Bacillati</taxon>
        <taxon>Actinomycetota</taxon>
        <taxon>Actinomycetes</taxon>
        <taxon>Micrococcales</taxon>
        <taxon>Micrococcaceae</taxon>
        <taxon>Garicola</taxon>
    </lineage>
</organism>
<feature type="transmembrane region" description="Helical" evidence="1">
    <location>
        <begin position="27"/>
        <end position="48"/>
    </location>
</feature>
<proteinExistence type="predicted"/>
<gene>
    <name evidence="2" type="ORF">FHX47_001732</name>
    <name evidence="3" type="ORF">FHX47_001744</name>
</gene>
<accession>A0A7W5TUS2</accession>
<sequence length="57" mass="5777">MILKIVFGAITILTVAAGVIVLTGEPAVAAAFAFGAAVVAAVYLAYLIGRDAKKRSL</sequence>
<evidence type="ECO:0000313" key="3">
    <source>
        <dbReference type="EMBL" id="MBB3668115.1"/>
    </source>
</evidence>
<dbReference type="EMBL" id="JACIBT010000007">
    <property type="protein sequence ID" value="MBB3668103.1"/>
    <property type="molecule type" value="Genomic_DNA"/>
</dbReference>
<keyword evidence="1" id="KW-0472">Membrane</keyword>
<evidence type="ECO:0000256" key="1">
    <source>
        <dbReference type="SAM" id="Phobius"/>
    </source>
</evidence>
<evidence type="ECO:0000313" key="2">
    <source>
        <dbReference type="EMBL" id="MBB3668103.1"/>
    </source>
</evidence>
<protein>
    <submittedName>
        <fullName evidence="2">Uncharacterized protein</fullName>
    </submittedName>
</protein>
<comment type="caution">
    <text evidence="2">The sequence shown here is derived from an EMBL/GenBank/DDBJ whole genome shotgun (WGS) entry which is preliminary data.</text>
</comment>